<feature type="compositionally biased region" description="Basic and acidic residues" evidence="6">
    <location>
        <begin position="136"/>
        <end position="147"/>
    </location>
</feature>
<evidence type="ECO:0000256" key="6">
    <source>
        <dbReference type="SAM" id="MobiDB-lite"/>
    </source>
</evidence>
<evidence type="ECO:0000256" key="4">
    <source>
        <dbReference type="ARBA" id="ARBA00023242"/>
    </source>
</evidence>
<feature type="compositionally biased region" description="Low complexity" evidence="6">
    <location>
        <begin position="598"/>
        <end position="607"/>
    </location>
</feature>
<dbReference type="CDD" id="cd00590">
    <property type="entry name" value="RRM_SF"/>
    <property type="match status" value="1"/>
</dbReference>
<feature type="compositionally biased region" description="Basic and acidic residues" evidence="6">
    <location>
        <begin position="408"/>
        <end position="424"/>
    </location>
</feature>
<dbReference type="EMBL" id="LN714487">
    <property type="protein sequence ID" value="CEL70486.1"/>
    <property type="molecule type" value="Genomic_DNA"/>
</dbReference>
<dbReference type="SUPFAM" id="SSF54928">
    <property type="entry name" value="RNA-binding domain, RBD"/>
    <property type="match status" value="1"/>
</dbReference>
<dbReference type="Pfam" id="PF00076">
    <property type="entry name" value="RRM_1"/>
    <property type="match status" value="1"/>
</dbReference>
<dbReference type="InterPro" id="IPR000504">
    <property type="entry name" value="RRM_dom"/>
</dbReference>
<keyword evidence="4" id="KW-0539">Nucleus</keyword>
<evidence type="ECO:0000256" key="5">
    <source>
        <dbReference type="PROSITE-ProRule" id="PRU00176"/>
    </source>
</evidence>
<keyword evidence="2" id="KW-0677">Repeat</keyword>
<reference evidence="8" key="1">
    <citation type="journal article" date="2015" name="PLoS ONE">
        <title>Comprehensive Evaluation of Toxoplasma gondii VEG and Neospora caninum LIV Genomes with Tachyzoite Stage Transcriptome and Proteome Defines Novel Transcript Features.</title>
        <authorList>
            <person name="Ramaprasad A."/>
            <person name="Mourier T."/>
            <person name="Naeem R."/>
            <person name="Malas T.B."/>
            <person name="Moussa E."/>
            <person name="Panigrahi A."/>
            <person name="Vermont S.J."/>
            <person name="Otto T.D."/>
            <person name="Wastling J."/>
            <person name="Pain A."/>
        </authorList>
    </citation>
    <scope>NUCLEOTIDE SEQUENCE</scope>
    <source>
        <strain evidence="8">Liverpool</strain>
    </source>
</reference>
<organism evidence="8">
    <name type="scientific">Neospora caninum (strain Liverpool)</name>
    <dbReference type="NCBI Taxonomy" id="572307"/>
    <lineage>
        <taxon>Eukaryota</taxon>
        <taxon>Sar</taxon>
        <taxon>Alveolata</taxon>
        <taxon>Apicomplexa</taxon>
        <taxon>Conoidasida</taxon>
        <taxon>Coccidia</taxon>
        <taxon>Eucoccidiorida</taxon>
        <taxon>Eimeriorina</taxon>
        <taxon>Sarcocystidae</taxon>
        <taxon>Neospora</taxon>
    </lineage>
</organism>
<feature type="compositionally biased region" description="Low complexity" evidence="6">
    <location>
        <begin position="41"/>
        <end position="61"/>
    </location>
</feature>
<evidence type="ECO:0000256" key="2">
    <source>
        <dbReference type="ARBA" id="ARBA00022737"/>
    </source>
</evidence>
<feature type="compositionally biased region" description="Basic and acidic residues" evidence="6">
    <location>
        <begin position="62"/>
        <end position="91"/>
    </location>
</feature>
<dbReference type="GO" id="GO:0005634">
    <property type="term" value="C:nucleus"/>
    <property type="evidence" value="ECO:0007669"/>
    <property type="project" value="UniProtKB-SubCell"/>
</dbReference>
<feature type="compositionally biased region" description="Acidic residues" evidence="6">
    <location>
        <begin position="688"/>
        <end position="704"/>
    </location>
</feature>
<dbReference type="InterPro" id="IPR051945">
    <property type="entry name" value="RRM_MRD1_RNA_proc_ribogen"/>
</dbReference>
<dbReference type="PANTHER" id="PTHR48039:SF5">
    <property type="entry name" value="RNA-BINDING PROTEIN 28"/>
    <property type="match status" value="1"/>
</dbReference>
<feature type="region of interest" description="Disordered" evidence="6">
    <location>
        <begin position="404"/>
        <end position="440"/>
    </location>
</feature>
<dbReference type="InterPro" id="IPR035979">
    <property type="entry name" value="RBD_domain_sf"/>
</dbReference>
<evidence type="ECO:0000259" key="7">
    <source>
        <dbReference type="PROSITE" id="PS50102"/>
    </source>
</evidence>
<evidence type="ECO:0000256" key="3">
    <source>
        <dbReference type="ARBA" id="ARBA00022884"/>
    </source>
</evidence>
<comment type="subcellular location">
    <subcellularLocation>
        <location evidence="1">Nucleus</location>
    </subcellularLocation>
</comment>
<keyword evidence="3 5" id="KW-0694">RNA-binding</keyword>
<dbReference type="Gene3D" id="3.30.70.330">
    <property type="match status" value="2"/>
</dbReference>
<protein>
    <submittedName>
        <fullName evidence="8">RNA recognition motif-containing protein</fullName>
    </submittedName>
</protein>
<feature type="compositionally biased region" description="Basic and acidic residues" evidence="6">
    <location>
        <begin position="646"/>
        <end position="656"/>
    </location>
</feature>
<dbReference type="InterPro" id="IPR012677">
    <property type="entry name" value="Nucleotide-bd_a/b_plait_sf"/>
</dbReference>
<dbReference type="PANTHER" id="PTHR48039">
    <property type="entry name" value="RNA-BINDING MOTIF PROTEIN 14B"/>
    <property type="match status" value="1"/>
</dbReference>
<dbReference type="GO" id="GO:0003729">
    <property type="term" value="F:mRNA binding"/>
    <property type="evidence" value="ECO:0007669"/>
    <property type="project" value="TreeGrafter"/>
</dbReference>
<evidence type="ECO:0000256" key="1">
    <source>
        <dbReference type="ARBA" id="ARBA00004123"/>
    </source>
</evidence>
<feature type="compositionally biased region" description="Polar residues" evidence="6">
    <location>
        <begin position="94"/>
        <end position="108"/>
    </location>
</feature>
<feature type="region of interest" description="Disordered" evidence="6">
    <location>
        <begin position="586"/>
        <end position="739"/>
    </location>
</feature>
<evidence type="ECO:0000313" key="8">
    <source>
        <dbReference type="EMBL" id="CEL70486.1"/>
    </source>
</evidence>
<dbReference type="AlphaFoldDB" id="A0A0F7UN99"/>
<feature type="domain" description="RRM" evidence="7">
    <location>
        <begin position="147"/>
        <end position="247"/>
    </location>
</feature>
<dbReference type="PROSITE" id="PS50102">
    <property type="entry name" value="RRM"/>
    <property type="match status" value="1"/>
</dbReference>
<name>A0A0F7UN99_NEOCL</name>
<feature type="compositionally biased region" description="Basic residues" evidence="6">
    <location>
        <begin position="608"/>
        <end position="628"/>
    </location>
</feature>
<gene>
    <name evidence="8" type="ORF">BN1204_061680</name>
</gene>
<accession>A0A0F7UN99</accession>
<feature type="compositionally biased region" description="Basic and acidic residues" evidence="6">
    <location>
        <begin position="663"/>
        <end position="675"/>
    </location>
</feature>
<sequence length="755" mass="84302">MPNSGGSRKDRPEAISLQASREHSRKLFSAKHRDSGAALNSPEGSAASPAARASSSGYSRSSSRDGKEGTDPHPARERGRDREKRKIEGDGPHAQTNPSTPTNAASRPQSRHHPRKGERNATASPARRPQGYAAPKTEEERAAERKRSVFVSNLPPDASKEELDSIFQSFGAVATTKLVGASTEQQDKDGKGITRSAFVIFKEQASAERALAACAASPLQKGAAKNASASASGNDENRVLPASASSLPLRGMSVFAAEALGVPRQAQTETEQDLCAGKKTAFVLRGQRLLVRPVLAREEAEKLKGQKGQWNRKEDSASRRRLHLAFEGMISPKSAAFDELPPPEQRRRLQAWQEKKEKMKNPNYFVNPTRLSVRNLPTSASANDLRETMSHFLVKSAEFAQFESSRMVQREAERDARERREGRGTAKPSDAEGEDSGLKPRRVTQFSLLHPKQQRRLAEQAIVKVRIIRDKERRRASSPYLPLSWKESGSATAKEKRSLGFAFVDCAHAEVAKILLNFLGSCTSRDFLPENLAAQKDAGEETEDEERPRHGRSMWRRLMVEYAMEDARKVKLKEEKNRAYVQMLERQKKKNQEGEEGSQPPSSAKPSLPKKLKTYSRGKRQRERRRQARLAAAGVGESQSLLNGIENEKTFEKKEASQSASEANKKHVNDESKRTEGKKRKISREADESSAAEDEILVFDEEGEANAPRVFPKRIKSHADSRRRRKQQHRSKQENANLEEEYLKNRVQFLLSNQG</sequence>
<proteinExistence type="predicted"/>
<feature type="compositionally biased region" description="Basic residues" evidence="6">
    <location>
        <begin position="711"/>
        <end position="730"/>
    </location>
</feature>
<feature type="region of interest" description="Disordered" evidence="6">
    <location>
        <begin position="1"/>
        <end position="158"/>
    </location>
</feature>